<name>A0A9P7UZM8_9AGAR</name>
<dbReference type="RefSeq" id="XP_043014052.1">
    <property type="nucleotide sequence ID" value="XM_043149446.1"/>
</dbReference>
<dbReference type="EMBL" id="CM032182">
    <property type="protein sequence ID" value="KAG7097582.1"/>
    <property type="molecule type" value="Genomic_DNA"/>
</dbReference>
<accession>A0A9P7UZM8</accession>
<proteinExistence type="predicted"/>
<keyword evidence="2" id="KW-1185">Reference proteome</keyword>
<sequence length="213" mass="24146">MDDLAARNLLLEQAPSVRESAVKQEASRLEGIVQTSKSHETALEKQQDEFMVRKSKCEETWSAKDESLSKREEAVRSQEEKLALDLSNFEHTKLRRENELKLREADVVQKEAELRSRSIQSARIFLALGSRSATVSPHNPFRALLHMPATSLRSESQSTLLEEEPAQEVETKVKELVGQGNTTTQQTQDISNVPQIHRQSLQLPTIQRQIPPL</sequence>
<organism evidence="1 2">
    <name type="scientific">Marasmius oreades</name>
    <name type="common">fairy-ring Marasmius</name>
    <dbReference type="NCBI Taxonomy" id="181124"/>
    <lineage>
        <taxon>Eukaryota</taxon>
        <taxon>Fungi</taxon>
        <taxon>Dikarya</taxon>
        <taxon>Basidiomycota</taxon>
        <taxon>Agaricomycotina</taxon>
        <taxon>Agaricomycetes</taxon>
        <taxon>Agaricomycetidae</taxon>
        <taxon>Agaricales</taxon>
        <taxon>Marasmiineae</taxon>
        <taxon>Marasmiaceae</taxon>
        <taxon>Marasmius</taxon>
    </lineage>
</organism>
<dbReference type="AlphaFoldDB" id="A0A9P7UZM8"/>
<reference evidence="1" key="1">
    <citation type="journal article" date="2021" name="Genome Biol. Evol.">
        <title>The assembled and annotated genome of the fairy-ring fungus Marasmius oreades.</title>
        <authorList>
            <person name="Hiltunen M."/>
            <person name="Ament-Velasquez S.L."/>
            <person name="Johannesson H."/>
        </authorList>
    </citation>
    <scope>NUCLEOTIDE SEQUENCE</scope>
    <source>
        <strain evidence="1">03SP1</strain>
    </source>
</reference>
<protein>
    <submittedName>
        <fullName evidence="1">Uncharacterized protein</fullName>
    </submittedName>
</protein>
<dbReference type="GeneID" id="66073995"/>
<gene>
    <name evidence="1" type="ORF">E1B28_004919</name>
</gene>
<comment type="caution">
    <text evidence="1">The sequence shown here is derived from an EMBL/GenBank/DDBJ whole genome shotgun (WGS) entry which is preliminary data.</text>
</comment>
<evidence type="ECO:0000313" key="2">
    <source>
        <dbReference type="Proteomes" id="UP001049176"/>
    </source>
</evidence>
<evidence type="ECO:0000313" key="1">
    <source>
        <dbReference type="EMBL" id="KAG7097582.1"/>
    </source>
</evidence>
<dbReference type="Proteomes" id="UP001049176">
    <property type="component" value="Chromosome 2"/>
</dbReference>
<dbReference type="KEGG" id="more:E1B28_004919"/>